<accession>A0AAE1DFU3</accession>
<gene>
    <name evidence="1" type="ORF">RRG08_031107</name>
</gene>
<dbReference type="EMBL" id="JAWDGP010004062">
    <property type="protein sequence ID" value="KAK3768315.1"/>
    <property type="molecule type" value="Genomic_DNA"/>
</dbReference>
<keyword evidence="2" id="KW-1185">Reference proteome</keyword>
<dbReference type="AlphaFoldDB" id="A0AAE1DFU3"/>
<evidence type="ECO:0000313" key="1">
    <source>
        <dbReference type="EMBL" id="KAK3768315.1"/>
    </source>
</evidence>
<evidence type="ECO:0000313" key="2">
    <source>
        <dbReference type="Proteomes" id="UP001283361"/>
    </source>
</evidence>
<proteinExistence type="predicted"/>
<dbReference type="Proteomes" id="UP001283361">
    <property type="component" value="Unassembled WGS sequence"/>
</dbReference>
<organism evidence="1 2">
    <name type="scientific">Elysia crispata</name>
    <name type="common">lettuce slug</name>
    <dbReference type="NCBI Taxonomy" id="231223"/>
    <lineage>
        <taxon>Eukaryota</taxon>
        <taxon>Metazoa</taxon>
        <taxon>Spiralia</taxon>
        <taxon>Lophotrochozoa</taxon>
        <taxon>Mollusca</taxon>
        <taxon>Gastropoda</taxon>
        <taxon>Heterobranchia</taxon>
        <taxon>Euthyneura</taxon>
        <taxon>Panpulmonata</taxon>
        <taxon>Sacoglossa</taxon>
        <taxon>Placobranchoidea</taxon>
        <taxon>Plakobranchidae</taxon>
        <taxon>Elysia</taxon>
    </lineage>
</organism>
<sequence length="147" mass="16306">MILFHKAAPAQGLSTWYRPSKQKVLSLFSDDTTFGATVFTHIESLLSLSNQEDSLTPRFGIVFHSDVLRHNYNKWEPLKGELNIQYSRDMTNSQAVKSRVTSLALDFGVDVSIGEKLKKGMADGIGCFTSTLLPVPQGNRDAAKIPF</sequence>
<name>A0AAE1DFU3_9GAST</name>
<protein>
    <submittedName>
        <fullName evidence="1">Uncharacterized protein</fullName>
    </submittedName>
</protein>
<reference evidence="1" key="1">
    <citation type="journal article" date="2023" name="G3 (Bethesda)">
        <title>A reference genome for the long-term kleptoplast-retaining sea slug Elysia crispata morphotype clarki.</title>
        <authorList>
            <person name="Eastman K.E."/>
            <person name="Pendleton A.L."/>
            <person name="Shaikh M.A."/>
            <person name="Suttiyut T."/>
            <person name="Ogas R."/>
            <person name="Tomko P."/>
            <person name="Gavelis G."/>
            <person name="Widhalm J.R."/>
            <person name="Wisecaver J.H."/>
        </authorList>
    </citation>
    <scope>NUCLEOTIDE SEQUENCE</scope>
    <source>
        <strain evidence="1">ECLA1</strain>
    </source>
</reference>
<comment type="caution">
    <text evidence="1">The sequence shown here is derived from an EMBL/GenBank/DDBJ whole genome shotgun (WGS) entry which is preliminary data.</text>
</comment>